<reference evidence="4" key="1">
    <citation type="submission" date="2016-06" db="UniProtKB">
        <authorList>
            <consortium name="WormBaseParasite"/>
        </authorList>
    </citation>
    <scope>IDENTIFICATION</scope>
</reference>
<feature type="compositionally biased region" description="Basic and acidic residues" evidence="1">
    <location>
        <begin position="595"/>
        <end position="604"/>
    </location>
</feature>
<reference evidence="2 3" key="2">
    <citation type="submission" date="2018-11" db="EMBL/GenBank/DDBJ databases">
        <authorList>
            <consortium name="Pathogen Informatics"/>
        </authorList>
    </citation>
    <scope>NUCLEOTIDE SEQUENCE [LARGE SCALE GENOMIC DNA]</scope>
</reference>
<keyword evidence="3" id="KW-1185">Reference proteome</keyword>
<evidence type="ECO:0000313" key="3">
    <source>
        <dbReference type="Proteomes" id="UP000271098"/>
    </source>
</evidence>
<proteinExistence type="predicted"/>
<dbReference type="AlphaFoldDB" id="A0A183DUA5"/>
<dbReference type="OrthoDB" id="5863059at2759"/>
<feature type="region of interest" description="Disordered" evidence="1">
    <location>
        <begin position="479"/>
        <end position="524"/>
    </location>
</feature>
<feature type="compositionally biased region" description="Polar residues" evidence="1">
    <location>
        <begin position="503"/>
        <end position="520"/>
    </location>
</feature>
<gene>
    <name evidence="2" type="ORF">GPUH_LOCUS12296</name>
</gene>
<evidence type="ECO:0000313" key="4">
    <source>
        <dbReference type="WBParaSite" id="GPUH_0001231001-mRNA-1"/>
    </source>
</evidence>
<evidence type="ECO:0000313" key="2">
    <source>
        <dbReference type="EMBL" id="VDN20216.1"/>
    </source>
</evidence>
<protein>
    <submittedName>
        <fullName evidence="4">Protein kinase domain-containing protein</fullName>
    </submittedName>
</protein>
<name>A0A183DUA5_9BILA</name>
<evidence type="ECO:0000256" key="1">
    <source>
        <dbReference type="SAM" id="MobiDB-lite"/>
    </source>
</evidence>
<accession>A0A183DUA5</accession>
<feature type="region of interest" description="Disordered" evidence="1">
    <location>
        <begin position="575"/>
        <end position="604"/>
    </location>
</feature>
<dbReference type="EMBL" id="UYRT01079200">
    <property type="protein sequence ID" value="VDN20216.1"/>
    <property type="molecule type" value="Genomic_DNA"/>
</dbReference>
<dbReference type="Proteomes" id="UP000271098">
    <property type="component" value="Unassembled WGS sequence"/>
</dbReference>
<organism evidence="4">
    <name type="scientific">Gongylonema pulchrum</name>
    <dbReference type="NCBI Taxonomy" id="637853"/>
    <lineage>
        <taxon>Eukaryota</taxon>
        <taxon>Metazoa</taxon>
        <taxon>Ecdysozoa</taxon>
        <taxon>Nematoda</taxon>
        <taxon>Chromadorea</taxon>
        <taxon>Rhabditida</taxon>
        <taxon>Spirurina</taxon>
        <taxon>Spiruromorpha</taxon>
        <taxon>Spiruroidea</taxon>
        <taxon>Gongylonematidae</taxon>
        <taxon>Gongylonema</taxon>
    </lineage>
</organism>
<dbReference type="WBParaSite" id="GPUH_0001231001-mRNA-1">
    <property type="protein sequence ID" value="GPUH_0001231001-mRNA-1"/>
    <property type="gene ID" value="GPUH_0001231001"/>
</dbReference>
<feature type="compositionally biased region" description="Polar residues" evidence="1">
    <location>
        <begin position="577"/>
        <end position="593"/>
    </location>
</feature>
<sequence length="604" mass="64216">MFRSAECFGLTHLRKQNEELKFKGLNGGQSNLRPVVLLFNQSLEALFDRKKVAGLITPVLPNSHAAAAAVDSSSSPATLSATSTDTSATTAVSTVTATDTFTAPVPLSGQAKQQAVNGEFHTNTHTFSSILTTATATTTTTATSATAAATTVITPISTRHDSNAVTPIPASNTGIDAAPRSNFGLSHKTVSTNYDKQNTGKPRLFRIAVNDGNSVRREDDVDGFDDHFAFFWPTVRPSRRIPHRIAFTSMPTLDETSIAATKQYFAGRNGSAAFRDSHDQVIRDAYGSNVGIYEKSASSAMAKNKKLGLITLGTSSGRPDHMRHHANNTLHVSSAPLVSSAAPLFSVASSGIQVLSTTPPGTAPSRQPNQNYFEDLWSDIAAPSVIVATVAEEQPRQTSTITTGTAVPPTATSNEPPIAAGADIASGHSAETALPNEYVNTIASTVLPLVEDISTEWSLAVENKPGTREEWLKESELALRGSEKSGAGEGAAEPQTHHKQPQRVLTQPTTCRQSGPSSDQYPMVCNGKQSGYAPIPAEMSPPMMHQDQPGQPHAAFFQNRVDQLNGYQPIKGVVIPNGNSPVGSTKGNGASTNGRKREFKEWYV</sequence>